<dbReference type="HOGENOM" id="CLU_013181_2_2_9"/>
<protein>
    <recommendedName>
        <fullName evidence="9">Phosphomethylpyrimidine synthase</fullName>
        <ecNumber evidence="9">4.1.99.17</ecNumber>
    </recommendedName>
</protein>
<dbReference type="InterPro" id="IPR002817">
    <property type="entry name" value="ThiC/BzaA/B"/>
</dbReference>
<dbReference type="NCBIfam" id="TIGR00190">
    <property type="entry name" value="thiC"/>
    <property type="match status" value="1"/>
</dbReference>
<organism evidence="10 11">
    <name type="scientific">Thermacetogenium phaeum (strain ATCC BAA-254 / DSM 26808 / PB)</name>
    <dbReference type="NCBI Taxonomy" id="1089553"/>
    <lineage>
        <taxon>Bacteria</taxon>
        <taxon>Bacillati</taxon>
        <taxon>Bacillota</taxon>
        <taxon>Clostridia</taxon>
        <taxon>Thermoanaerobacterales</taxon>
        <taxon>Thermoanaerobacteraceae</taxon>
        <taxon>Thermacetogenium</taxon>
    </lineage>
</organism>
<comment type="cofactor">
    <cofactor evidence="1">
        <name>[4Fe-4S] cluster</name>
        <dbReference type="ChEBI" id="CHEBI:49883"/>
    </cofactor>
</comment>
<dbReference type="GO" id="GO:0070284">
    <property type="term" value="F:phosphomethylpyrimidine synthase activity"/>
    <property type="evidence" value="ECO:0007669"/>
    <property type="project" value="UniProtKB-EC"/>
</dbReference>
<accession>K4LHR4</accession>
<dbReference type="SFLD" id="SFLDS00113">
    <property type="entry name" value="Radical_SAM_Phosphomethylpyrim"/>
    <property type="match status" value="1"/>
</dbReference>
<name>K4LHR4_THEPS</name>
<dbReference type="Gene3D" id="3.20.20.540">
    <property type="entry name" value="Radical SAM ThiC family, central domain"/>
    <property type="match status" value="1"/>
</dbReference>
<keyword evidence="5" id="KW-0862">Zinc</keyword>
<proteinExistence type="predicted"/>
<dbReference type="SFLD" id="SFLDG01114">
    <property type="entry name" value="phosphomethylpyrimidine_syntha"/>
    <property type="match status" value="1"/>
</dbReference>
<dbReference type="OrthoDB" id="9805897at2"/>
<keyword evidence="10" id="KW-0808">Transferase</keyword>
<evidence type="ECO:0000256" key="7">
    <source>
        <dbReference type="ARBA" id="ARBA00023014"/>
    </source>
</evidence>
<dbReference type="eggNOG" id="COG0422">
    <property type="taxonomic scope" value="Bacteria"/>
</dbReference>
<dbReference type="GO" id="GO:0016740">
    <property type="term" value="F:transferase activity"/>
    <property type="evidence" value="ECO:0007669"/>
    <property type="project" value="UniProtKB-KW"/>
</dbReference>
<dbReference type="EC" id="4.1.99.17" evidence="9"/>
<evidence type="ECO:0000256" key="5">
    <source>
        <dbReference type="ARBA" id="ARBA00022833"/>
    </source>
</evidence>
<dbReference type="GO" id="GO:0046872">
    <property type="term" value="F:metal ion binding"/>
    <property type="evidence" value="ECO:0007669"/>
    <property type="project" value="UniProtKB-KW"/>
</dbReference>
<keyword evidence="11" id="KW-1185">Reference proteome</keyword>
<dbReference type="PANTHER" id="PTHR30557">
    <property type="entry name" value="THIAMINE BIOSYNTHESIS PROTEIN THIC"/>
    <property type="match status" value="1"/>
</dbReference>
<dbReference type="Proteomes" id="UP000000467">
    <property type="component" value="Chromosome"/>
</dbReference>
<gene>
    <name evidence="10" type="primary">thiC3</name>
    <name evidence="10" type="ordered locus">Tph_c22280</name>
</gene>
<keyword evidence="4" id="KW-0479">Metal-binding</keyword>
<dbReference type="GO" id="GO:0051539">
    <property type="term" value="F:4 iron, 4 sulfur cluster binding"/>
    <property type="evidence" value="ECO:0007669"/>
    <property type="project" value="UniProtKB-KW"/>
</dbReference>
<keyword evidence="3" id="KW-0949">S-adenosyl-L-methionine</keyword>
<dbReference type="STRING" id="1089553.Tph_c22280"/>
<dbReference type="EMBL" id="CP003732">
    <property type="protein sequence ID" value="AFV12418.1"/>
    <property type="molecule type" value="Genomic_DNA"/>
</dbReference>
<evidence type="ECO:0000256" key="8">
    <source>
        <dbReference type="ARBA" id="ARBA00023239"/>
    </source>
</evidence>
<keyword evidence="7" id="KW-0411">Iron-sulfur</keyword>
<evidence type="ECO:0000256" key="2">
    <source>
        <dbReference type="ARBA" id="ARBA00022485"/>
    </source>
</evidence>
<dbReference type="AlphaFoldDB" id="K4LHR4"/>
<evidence type="ECO:0000256" key="1">
    <source>
        <dbReference type="ARBA" id="ARBA00001966"/>
    </source>
</evidence>
<evidence type="ECO:0000313" key="11">
    <source>
        <dbReference type="Proteomes" id="UP000000467"/>
    </source>
</evidence>
<dbReference type="InterPro" id="IPR038521">
    <property type="entry name" value="ThiC/Bza_core_dom"/>
</dbReference>
<dbReference type="GO" id="GO:0005829">
    <property type="term" value="C:cytosol"/>
    <property type="evidence" value="ECO:0007669"/>
    <property type="project" value="TreeGrafter"/>
</dbReference>
<keyword evidence="8" id="KW-0456">Lyase</keyword>
<sequence>MTLLETALQGRITDEMEQVALQEGVAPEFVRKGVAEGTIVILGGNRNRNVRPVGVGKGLRTKVSASIGLYGEESSIDLEVAKIRIAEEAGTDTIMDLSVSGDIDQMLQKTLDVASTPVGTLPLYQALAEASRKFGSSVQMDVELLFEVIERHAAAGVGFLALHCGLTMGIVERAKRAGRLDPLVSYGGAHLSGWMVANNRENPLYENFDRVLDIARKYDVVLSLADGMRPGCLADAMDAAQVDEMTIFGELVRKSRNNGVQVMVKGPGHLPLHKVKETVVLEKNLCHGAPYFVFGPLVTDIAVGYDQINAAIGGALSAWARADFLCYVTSAEHVGIPDREQVREGVIAARIAAHAGDVAKGLPGAREWDFQLSMARKDLDWERQMELALDPERARKVKNARRGRGESGCAMCGRYCAMEIVSKYLRTKRHVC</sequence>
<evidence type="ECO:0000256" key="4">
    <source>
        <dbReference type="ARBA" id="ARBA00022723"/>
    </source>
</evidence>
<evidence type="ECO:0000256" key="6">
    <source>
        <dbReference type="ARBA" id="ARBA00023004"/>
    </source>
</evidence>
<keyword evidence="6" id="KW-0408">Iron</keyword>
<evidence type="ECO:0000256" key="9">
    <source>
        <dbReference type="NCBIfam" id="TIGR00190"/>
    </source>
</evidence>
<dbReference type="Pfam" id="PF01964">
    <property type="entry name" value="ThiC_Rad_SAM"/>
    <property type="match status" value="1"/>
</dbReference>
<dbReference type="SFLD" id="SFLDF00407">
    <property type="entry name" value="phosphomethylpyrimidine_syntha"/>
    <property type="match status" value="1"/>
</dbReference>
<dbReference type="Gene3D" id="6.10.250.620">
    <property type="match status" value="1"/>
</dbReference>
<dbReference type="RefSeq" id="WP_015051290.1">
    <property type="nucleotide sequence ID" value="NC_018870.1"/>
</dbReference>
<dbReference type="NCBIfam" id="NF009895">
    <property type="entry name" value="PRK13352.1"/>
    <property type="match status" value="1"/>
</dbReference>
<reference evidence="10 11" key="1">
    <citation type="journal article" date="2012" name="BMC Genomics">
        <title>Genome-guided analysis of physiological and morphological traits of the fermentative acetate oxidizer Thermacetogenium phaeum.</title>
        <authorList>
            <person name="Oehler D."/>
            <person name="Poehlein A."/>
            <person name="Leimbach A."/>
            <person name="Muller N."/>
            <person name="Daniel R."/>
            <person name="Gottschalk G."/>
            <person name="Schink B."/>
        </authorList>
    </citation>
    <scope>NUCLEOTIDE SEQUENCE [LARGE SCALE GENOMIC DNA]</scope>
    <source>
        <strain evidence="11">ATCC BAA-254 / DSM 26808 / PB</strain>
    </source>
</reference>
<evidence type="ECO:0000313" key="10">
    <source>
        <dbReference type="EMBL" id="AFV12418.1"/>
    </source>
</evidence>
<keyword evidence="2" id="KW-0004">4Fe-4S</keyword>
<dbReference type="PANTHER" id="PTHR30557:SF1">
    <property type="entry name" value="PHOSPHOMETHYLPYRIMIDINE SYNTHASE, CHLOROPLASTIC"/>
    <property type="match status" value="1"/>
</dbReference>
<dbReference type="GO" id="GO:0009228">
    <property type="term" value="P:thiamine biosynthetic process"/>
    <property type="evidence" value="ECO:0007669"/>
    <property type="project" value="UniProtKB-UniRule"/>
</dbReference>
<dbReference type="KEGG" id="tpz:Tph_c22280"/>
<evidence type="ECO:0000256" key="3">
    <source>
        <dbReference type="ARBA" id="ARBA00022691"/>
    </source>
</evidence>